<organism evidence="2 3">
    <name type="scientific">Cylicocyclus nassatus</name>
    <name type="common">Nematode worm</name>
    <dbReference type="NCBI Taxonomy" id="53992"/>
    <lineage>
        <taxon>Eukaryota</taxon>
        <taxon>Metazoa</taxon>
        <taxon>Ecdysozoa</taxon>
        <taxon>Nematoda</taxon>
        <taxon>Chromadorea</taxon>
        <taxon>Rhabditida</taxon>
        <taxon>Rhabditina</taxon>
        <taxon>Rhabditomorpha</taxon>
        <taxon>Strongyloidea</taxon>
        <taxon>Strongylidae</taxon>
        <taxon>Cylicocyclus</taxon>
    </lineage>
</organism>
<evidence type="ECO:0000313" key="3">
    <source>
        <dbReference type="Proteomes" id="UP001176961"/>
    </source>
</evidence>
<reference evidence="2" key="1">
    <citation type="submission" date="2023-07" db="EMBL/GenBank/DDBJ databases">
        <authorList>
            <consortium name="CYATHOMIX"/>
        </authorList>
    </citation>
    <scope>NUCLEOTIDE SEQUENCE</scope>
    <source>
        <strain evidence="2">N/A</strain>
    </source>
</reference>
<dbReference type="Pfam" id="PF05021">
    <property type="entry name" value="NPL4"/>
    <property type="match status" value="1"/>
</dbReference>
<feature type="domain" description="Nuclear pore localisation protein NPL4 C-terminal" evidence="1">
    <location>
        <begin position="63"/>
        <end position="117"/>
    </location>
</feature>
<dbReference type="GO" id="GO:0005634">
    <property type="term" value="C:nucleus"/>
    <property type="evidence" value="ECO:0007669"/>
    <property type="project" value="TreeGrafter"/>
</dbReference>
<comment type="caution">
    <text evidence="2">The sequence shown here is derived from an EMBL/GenBank/DDBJ whole genome shotgun (WGS) entry which is preliminary data.</text>
</comment>
<dbReference type="InterPro" id="IPR016563">
    <property type="entry name" value="Npl4"/>
</dbReference>
<dbReference type="Proteomes" id="UP001176961">
    <property type="component" value="Unassembled WGS sequence"/>
</dbReference>
<keyword evidence="3" id="KW-1185">Reference proteome</keyword>
<sequence>MTAFTFGSGELFPLDENEIRKRKEQQISMKENGYEAAPNQIASLLQRPDHLEKLPQMRKRDDKKKNSFFLSPEECITAGYLQSKHPNITDYCSDRHFDSEFVTVLASGDEQEQVNFHG</sequence>
<evidence type="ECO:0000259" key="1">
    <source>
        <dbReference type="Pfam" id="PF05021"/>
    </source>
</evidence>
<dbReference type="PANTHER" id="PTHR12710:SF0">
    <property type="entry name" value="NUCLEAR PROTEIN LOCALIZATION PROTEIN 4 HOMOLOG"/>
    <property type="match status" value="1"/>
</dbReference>
<dbReference type="GO" id="GO:0006511">
    <property type="term" value="P:ubiquitin-dependent protein catabolic process"/>
    <property type="evidence" value="ECO:0007669"/>
    <property type="project" value="InterPro"/>
</dbReference>
<evidence type="ECO:0000313" key="2">
    <source>
        <dbReference type="EMBL" id="CAJ0590647.1"/>
    </source>
</evidence>
<dbReference type="InterPro" id="IPR007717">
    <property type="entry name" value="NPL4_C"/>
</dbReference>
<dbReference type="AlphaFoldDB" id="A0AA36GDY3"/>
<name>A0AA36GDY3_CYLNA</name>
<dbReference type="PANTHER" id="PTHR12710">
    <property type="entry name" value="NUCLEAR PROTEIN LOCALIZATION 4"/>
    <property type="match status" value="1"/>
</dbReference>
<accession>A0AA36GDY3</accession>
<dbReference type="GO" id="GO:0031625">
    <property type="term" value="F:ubiquitin protein ligase binding"/>
    <property type="evidence" value="ECO:0007669"/>
    <property type="project" value="TreeGrafter"/>
</dbReference>
<gene>
    <name evidence="2" type="ORF">CYNAS_LOCUS2630</name>
</gene>
<dbReference type="EMBL" id="CATQJL010000001">
    <property type="protein sequence ID" value="CAJ0590647.1"/>
    <property type="molecule type" value="Genomic_DNA"/>
</dbReference>
<proteinExistence type="predicted"/>
<dbReference type="GO" id="GO:0043130">
    <property type="term" value="F:ubiquitin binding"/>
    <property type="evidence" value="ECO:0007669"/>
    <property type="project" value="TreeGrafter"/>
</dbReference>
<protein>
    <recommendedName>
        <fullName evidence="1">Nuclear pore localisation protein NPL4 C-terminal domain-containing protein</fullName>
    </recommendedName>
</protein>